<organism evidence="1 2">
    <name type="scientific">Alkaliphilus peptidifermentans DSM 18978</name>
    <dbReference type="NCBI Taxonomy" id="1120976"/>
    <lineage>
        <taxon>Bacteria</taxon>
        <taxon>Bacillati</taxon>
        <taxon>Bacillota</taxon>
        <taxon>Clostridia</taxon>
        <taxon>Peptostreptococcales</taxon>
        <taxon>Natronincolaceae</taxon>
        <taxon>Alkaliphilus</taxon>
    </lineage>
</organism>
<dbReference type="NCBIfam" id="NF045597">
    <property type="entry name" value="TudS_rel_CD3072"/>
    <property type="match status" value="1"/>
</dbReference>
<dbReference type="OrthoDB" id="5420310at2"/>
<protein>
    <submittedName>
        <fullName evidence="1">Predicted secreted protein</fullName>
    </submittedName>
</protein>
<accession>A0A1G5KK58</accession>
<dbReference type="EMBL" id="FMUS01000028">
    <property type="protein sequence ID" value="SCZ00986.1"/>
    <property type="molecule type" value="Genomic_DNA"/>
</dbReference>
<proteinExistence type="predicted"/>
<reference evidence="1 2" key="1">
    <citation type="submission" date="2016-10" db="EMBL/GenBank/DDBJ databases">
        <authorList>
            <person name="de Groot N.N."/>
        </authorList>
    </citation>
    <scope>NUCLEOTIDE SEQUENCE [LARGE SCALE GENOMIC DNA]</scope>
    <source>
        <strain evidence="1 2">DSM 18978</strain>
    </source>
</reference>
<name>A0A1G5KK58_9FIRM</name>
<evidence type="ECO:0000313" key="1">
    <source>
        <dbReference type="EMBL" id="SCZ00986.1"/>
    </source>
</evidence>
<gene>
    <name evidence="1" type="ORF">SAMN03080606_03545</name>
</gene>
<evidence type="ECO:0000313" key="2">
    <source>
        <dbReference type="Proteomes" id="UP000198636"/>
    </source>
</evidence>
<dbReference type="InterPro" id="IPR054648">
    <property type="entry name" value="TudS-rel"/>
</dbReference>
<keyword evidence="2" id="KW-1185">Reference proteome</keyword>
<dbReference type="Proteomes" id="UP000198636">
    <property type="component" value="Unassembled WGS sequence"/>
</dbReference>
<sequence>MYRSKKVILLCHCILNTNTKVEGLAKKSDLEKTIIDALIENQIGIIQLPCPEFMCYGLKRWGHVRAQFDTPHFRKSCKAIFEPYADQIINYIDNDYEVLGIIGIDGSPTCGVERTCDGDWGGEWTSTDQWKERLDSIQYIDKKGIFIEEIMKILADIKVDVPFFGVSFSNTEASYEAIRKILK</sequence>
<dbReference type="RefSeq" id="WP_091546215.1">
    <property type="nucleotide sequence ID" value="NZ_FMUS01000028.1"/>
</dbReference>
<dbReference type="STRING" id="1120976.SAMN03080606_03545"/>
<dbReference type="AlphaFoldDB" id="A0A1G5KK58"/>